<keyword evidence="4 11" id="KW-0768">Sushi</keyword>
<dbReference type="GO" id="GO:0007155">
    <property type="term" value="P:cell adhesion"/>
    <property type="evidence" value="ECO:0007669"/>
    <property type="project" value="UniProtKB-KW"/>
</dbReference>
<feature type="domain" description="Sushi" evidence="14">
    <location>
        <begin position="918"/>
        <end position="975"/>
    </location>
</feature>
<dbReference type="InterPro" id="IPR001304">
    <property type="entry name" value="C-type_lectin-like"/>
</dbReference>
<feature type="disulfide bond" evidence="11">
    <location>
        <begin position="831"/>
        <end position="858"/>
    </location>
</feature>
<dbReference type="FunFam" id="2.10.70.10:FF:000064">
    <property type="entry name" value="Fibulin 7"/>
    <property type="match status" value="1"/>
</dbReference>
<keyword evidence="2" id="KW-0964">Secreted</keyword>
<feature type="chain" id="PRO_5002934666" description="Sushi, von Willebrand factor type A, EGF and pentraxin domain-containing protein 1-like" evidence="12">
    <location>
        <begin position="24"/>
        <end position="1149"/>
    </location>
</feature>
<evidence type="ECO:0000259" key="14">
    <source>
        <dbReference type="PROSITE" id="PS50923"/>
    </source>
</evidence>
<dbReference type="InterPro" id="IPR016186">
    <property type="entry name" value="C-type_lectin-like/link_sf"/>
</dbReference>
<dbReference type="PANTHER" id="PTHR45656:SF4">
    <property type="entry name" value="PROTEIN CBR-CLEC-78"/>
    <property type="match status" value="1"/>
</dbReference>
<dbReference type="Pfam" id="PF00059">
    <property type="entry name" value="Lectin_C"/>
    <property type="match status" value="1"/>
</dbReference>
<feature type="signal peptide" evidence="12">
    <location>
        <begin position="1"/>
        <end position="23"/>
    </location>
</feature>
<feature type="disulfide bond" evidence="11">
    <location>
        <begin position="717"/>
        <end position="744"/>
    </location>
</feature>
<evidence type="ECO:0000256" key="2">
    <source>
        <dbReference type="ARBA" id="ARBA00022525"/>
    </source>
</evidence>
<keyword evidence="8" id="KW-0130">Cell adhesion</keyword>
<dbReference type="PROSITE" id="PS50923">
    <property type="entry name" value="SUSHI"/>
    <property type="match status" value="14"/>
</dbReference>
<feature type="domain" description="Sushi" evidence="14">
    <location>
        <begin position="1033"/>
        <end position="1089"/>
    </location>
</feature>
<dbReference type="GO" id="GO:0005576">
    <property type="term" value="C:extracellular region"/>
    <property type="evidence" value="ECO:0007669"/>
    <property type="project" value="UniProtKB-SubCell"/>
</dbReference>
<feature type="disulfide bond" evidence="11">
    <location>
        <begin position="603"/>
        <end position="630"/>
    </location>
</feature>
<keyword evidence="6" id="KW-0677">Repeat</keyword>
<dbReference type="SMART" id="SM00034">
    <property type="entry name" value="CLECT"/>
    <property type="match status" value="1"/>
</dbReference>
<dbReference type="InterPro" id="IPR035976">
    <property type="entry name" value="Sushi/SCR/CCP_sf"/>
</dbReference>
<evidence type="ECO:0000256" key="10">
    <source>
        <dbReference type="ARBA" id="ARBA00023180"/>
    </source>
</evidence>
<dbReference type="AlphaFoldDB" id="C3XRS7"/>
<dbReference type="PROSITE" id="PS50041">
    <property type="entry name" value="C_TYPE_LECTIN_2"/>
    <property type="match status" value="1"/>
</dbReference>
<feature type="disulfide bond" evidence="11">
    <location>
        <begin position="546"/>
        <end position="573"/>
    </location>
</feature>
<feature type="disulfide bond" evidence="11">
    <location>
        <begin position="1117"/>
        <end position="1144"/>
    </location>
</feature>
<accession>C3XRS7</accession>
<evidence type="ECO:0000256" key="6">
    <source>
        <dbReference type="ARBA" id="ARBA00022737"/>
    </source>
</evidence>
<feature type="domain" description="C-type lectin" evidence="13">
    <location>
        <begin position="315"/>
        <end position="449"/>
    </location>
</feature>
<comment type="subcellular location">
    <subcellularLocation>
        <location evidence="1">Secreted</location>
    </subcellularLocation>
</comment>
<keyword evidence="10" id="KW-0325">Glycoprotein</keyword>
<dbReference type="PANTHER" id="PTHR45656">
    <property type="entry name" value="PROTEIN CBR-CLEC-78"/>
    <property type="match status" value="1"/>
</dbReference>
<evidence type="ECO:0000313" key="15">
    <source>
        <dbReference type="EMBL" id="EEN69395.1"/>
    </source>
</evidence>
<name>C3XRS7_BRAFL</name>
<feature type="domain" description="Sushi" evidence="14">
    <location>
        <begin position="120"/>
        <end position="177"/>
    </location>
</feature>
<dbReference type="InterPro" id="IPR000436">
    <property type="entry name" value="Sushi_SCR_CCP_dom"/>
</dbReference>
<feature type="domain" description="Sushi" evidence="14">
    <location>
        <begin position="976"/>
        <end position="1032"/>
    </location>
</feature>
<feature type="domain" description="Sushi" evidence="14">
    <location>
        <begin position="576"/>
        <end position="632"/>
    </location>
</feature>
<feature type="disulfide bond" evidence="11">
    <location>
        <begin position="888"/>
        <end position="915"/>
    </location>
</feature>
<evidence type="ECO:0000256" key="3">
    <source>
        <dbReference type="ARBA" id="ARBA00022536"/>
    </source>
</evidence>
<protein>
    <recommendedName>
        <fullName evidence="16">Sushi, von Willebrand factor type A, EGF and pentraxin domain-containing protein 1-like</fullName>
    </recommendedName>
</protein>
<organism>
    <name type="scientific">Branchiostoma floridae</name>
    <name type="common">Florida lancelet</name>
    <name type="synonym">Amphioxus</name>
    <dbReference type="NCBI Taxonomy" id="7739"/>
    <lineage>
        <taxon>Eukaryota</taxon>
        <taxon>Metazoa</taxon>
        <taxon>Chordata</taxon>
        <taxon>Cephalochordata</taxon>
        <taxon>Leptocardii</taxon>
        <taxon>Amphioxiformes</taxon>
        <taxon>Branchiostomatidae</taxon>
        <taxon>Branchiostoma</taxon>
    </lineage>
</organism>
<dbReference type="InParanoid" id="C3XRS7"/>
<feature type="disulfide bond" evidence="11">
    <location>
        <begin position="486"/>
        <end position="513"/>
    </location>
</feature>
<proteinExistence type="predicted"/>
<dbReference type="PROSITE" id="PS50092">
    <property type="entry name" value="TSP1"/>
    <property type="match status" value="1"/>
</dbReference>
<dbReference type="EMBL" id="GG666456">
    <property type="protein sequence ID" value="EEN69395.1"/>
    <property type="molecule type" value="Genomic_DNA"/>
</dbReference>
<reference evidence="15" key="1">
    <citation type="journal article" date="2008" name="Nature">
        <title>The amphioxus genome and the evolution of the chordate karyotype.</title>
        <authorList>
            <consortium name="US DOE Joint Genome Institute (JGI-PGF)"/>
            <person name="Putnam N.H."/>
            <person name="Butts T."/>
            <person name="Ferrier D.E.K."/>
            <person name="Furlong R.F."/>
            <person name="Hellsten U."/>
            <person name="Kawashima T."/>
            <person name="Robinson-Rechavi M."/>
            <person name="Shoguchi E."/>
            <person name="Terry A."/>
            <person name="Yu J.-K."/>
            <person name="Benito-Gutierrez E.L."/>
            <person name="Dubchak I."/>
            <person name="Garcia-Fernandez J."/>
            <person name="Gibson-Brown J.J."/>
            <person name="Grigoriev I.V."/>
            <person name="Horton A.C."/>
            <person name="de Jong P.J."/>
            <person name="Jurka J."/>
            <person name="Kapitonov V.V."/>
            <person name="Kohara Y."/>
            <person name="Kuroki Y."/>
            <person name="Lindquist E."/>
            <person name="Lucas S."/>
            <person name="Osoegawa K."/>
            <person name="Pennacchio L.A."/>
            <person name="Salamov A.A."/>
            <person name="Satou Y."/>
            <person name="Sauka-Spengler T."/>
            <person name="Schmutz J."/>
            <person name="Shin-I T."/>
            <person name="Toyoda A."/>
            <person name="Bronner-Fraser M."/>
            <person name="Fujiyama A."/>
            <person name="Holland L.Z."/>
            <person name="Holland P.W.H."/>
            <person name="Satoh N."/>
            <person name="Rokhsar D.S."/>
        </authorList>
    </citation>
    <scope>NUCLEOTIDE SEQUENCE [LARGE SCALE GENOMIC DNA]</scope>
    <source>
        <strain evidence="15">S238N-H82</strain>
        <tissue evidence="15">Testes</tissue>
    </source>
</reference>
<gene>
    <name evidence="15" type="ORF">BRAFLDRAFT_68381</name>
</gene>
<dbReference type="Gene3D" id="2.10.70.10">
    <property type="entry name" value="Complement Module, domain 1"/>
    <property type="match status" value="14"/>
</dbReference>
<dbReference type="SMART" id="SM00032">
    <property type="entry name" value="CCP"/>
    <property type="match status" value="14"/>
</dbReference>
<evidence type="ECO:0000256" key="4">
    <source>
        <dbReference type="ARBA" id="ARBA00022659"/>
    </source>
</evidence>
<evidence type="ECO:0000256" key="12">
    <source>
        <dbReference type="SAM" id="SignalP"/>
    </source>
</evidence>
<dbReference type="CDD" id="cd00033">
    <property type="entry name" value="CCP"/>
    <property type="match status" value="14"/>
</dbReference>
<feature type="domain" description="Sushi" evidence="14">
    <location>
        <begin position="633"/>
        <end position="689"/>
    </location>
</feature>
<feature type="domain" description="Sushi" evidence="14">
    <location>
        <begin position="690"/>
        <end position="746"/>
    </location>
</feature>
<dbReference type="InterPro" id="IPR036383">
    <property type="entry name" value="TSP1_rpt_sf"/>
</dbReference>
<comment type="caution">
    <text evidence="11">Lacks conserved residue(s) required for the propagation of feature annotation.</text>
</comment>
<evidence type="ECO:0008006" key="16">
    <source>
        <dbReference type="Google" id="ProtNLM"/>
    </source>
</evidence>
<feature type="disulfide bond" evidence="11">
    <location>
        <begin position="148"/>
        <end position="175"/>
    </location>
</feature>
<keyword evidence="9 11" id="KW-1015">Disulfide bond</keyword>
<feature type="disulfide bond" evidence="11">
    <location>
        <begin position="774"/>
        <end position="801"/>
    </location>
</feature>
<dbReference type="Pfam" id="PF00084">
    <property type="entry name" value="Sushi"/>
    <property type="match status" value="14"/>
</dbReference>
<dbReference type="SUPFAM" id="SSF57535">
    <property type="entry name" value="Complement control module/SCR domain"/>
    <property type="match status" value="14"/>
</dbReference>
<feature type="domain" description="Sushi" evidence="14">
    <location>
        <begin position="460"/>
        <end position="515"/>
    </location>
</feature>
<feature type="domain" description="Sushi" evidence="14">
    <location>
        <begin position="1090"/>
        <end position="1146"/>
    </location>
</feature>
<dbReference type="InterPro" id="IPR051277">
    <property type="entry name" value="SEZ6_CSMD_C4BPB_Regulators"/>
</dbReference>
<dbReference type="eggNOG" id="KOG4297">
    <property type="taxonomic scope" value="Eukaryota"/>
</dbReference>
<feature type="disulfide bond" evidence="11">
    <location>
        <begin position="660"/>
        <end position="687"/>
    </location>
</feature>
<evidence type="ECO:0000256" key="9">
    <source>
        <dbReference type="ARBA" id="ARBA00023157"/>
    </source>
</evidence>
<dbReference type="InterPro" id="IPR016187">
    <property type="entry name" value="CTDL_fold"/>
</dbReference>
<evidence type="ECO:0000256" key="1">
    <source>
        <dbReference type="ARBA" id="ARBA00004613"/>
    </source>
</evidence>
<evidence type="ECO:0000256" key="8">
    <source>
        <dbReference type="ARBA" id="ARBA00022889"/>
    </source>
</evidence>
<feature type="disulfide bond" evidence="11">
    <location>
        <begin position="1003"/>
        <end position="1030"/>
    </location>
</feature>
<dbReference type="InterPro" id="IPR000884">
    <property type="entry name" value="TSP1_rpt"/>
</dbReference>
<dbReference type="Gene3D" id="2.20.100.10">
    <property type="entry name" value="Thrombospondin type-1 (TSP1) repeat"/>
    <property type="match status" value="1"/>
</dbReference>
<feature type="domain" description="Sushi" evidence="14">
    <location>
        <begin position="747"/>
        <end position="803"/>
    </location>
</feature>
<feature type="domain" description="Sushi" evidence="14">
    <location>
        <begin position="861"/>
        <end position="917"/>
    </location>
</feature>
<evidence type="ECO:0000256" key="5">
    <source>
        <dbReference type="ARBA" id="ARBA00022729"/>
    </source>
</evidence>
<feature type="disulfide bond" evidence="11">
    <location>
        <begin position="1060"/>
        <end position="1087"/>
    </location>
</feature>
<feature type="domain" description="Sushi" evidence="14">
    <location>
        <begin position="804"/>
        <end position="860"/>
    </location>
</feature>
<sequence length="1149" mass="122201">MRVFLLTAAVLTLLLLIDHEVHGNSYYRRRRRRTTTRPPIDCQWSSWSLYSSDCGNSCQGTRIYTRYRCIPAENGGRDCEGPSEKTEPCPDSGCQNGGQWDGAYCNCLSGYAGSCCQRRVTCPPLDAPSNGHIGPHGMSPGDEVHFSCDPGYSLLGSSSATCQSDGNWSNNRPICQRSSCPALPVVQHGSMYGSMTIGSTMTFSCLDGYTLSGPSSITCTGAPNGQGVWSAQSPTCTAVQCPTLSPPPHGTISNVTAPSAGTWNSLQCDTSSSLANQGLVYSVNCITDATNFNAETFIEEKSTSTSCARDDYTFFNGICYKAYGRNERYNEARQVCASDDGILAMPKDDATNNFISQLCDADCWIGLSEPNAEDLWEWEDGSNLSSTGFSAWARRAGIQNSGARSDDSGEKVIDHNHDHSDNKDCVLLQRIGPKWDEHDCTHGHHFVCQSNHVIHSQVQTECNVLTNPDPIAQEAHLYGTTIHFTCSTGHTMVGTADRVCQANGQWSGSQPTCHAHHVPECRPLHAPHHGTISGGNNLGDTVTFSCDPGYQLTGSVTRTCQSTLDWSGTQPTCTKIQCPPGQSPSHGHVTGNIQYGDTISYNCDAGYVLTGDATSTCLSTGVWSNQPPQCTALACSMPSAPAHGSVDGTTFFGDVITYTCDPGYTLSGASTQTCQSNQQWSGTPPTCQRVRCPALTAPANGDMTGNNRYESQMQFSCNSGYQLVGNATLTCLADQTWSGPVPNCSLKTCQPPVAPSHGSVTGGNTYGDVATYACDPGYEMVGSPTQTCQDNEHWSIASPYCLKIKCPTVSAPANGNMVGSIEFGDQLQFSCSLGHQLIGSSTLTCQADQTWDGAVTTCSPIQCPPLQSPQNGQVSGGSSYGDTSTYTCDIGYLPFGYSTTECLSTGTWSSQPPQCIQMECAILDPPTHGTITGTNFVGDTVTFACDPGYEITGGTSNRTCQSTLDWSGKQPICSKIQCPLFIALANGHMTGGNSYGDQLQFQCSAGYQLVGSSTLYCQADQTWTDVAPTCTLIQCPAVQAPLNGGVAGGNFFGNTATYTCDVGYLLIGHSTSTCLSTGIWSSQAPQCTLKTCQPLAVPDHGTMMGGNNYGNVVTNACDVGYDLIGNPTQTCQDNQQWSGSPPICQSMHG</sequence>
<evidence type="ECO:0000256" key="11">
    <source>
        <dbReference type="PROSITE-ProRule" id="PRU00302"/>
    </source>
</evidence>
<dbReference type="SUPFAM" id="SSF56436">
    <property type="entry name" value="C-type lectin-like"/>
    <property type="match status" value="1"/>
</dbReference>
<evidence type="ECO:0000256" key="7">
    <source>
        <dbReference type="ARBA" id="ARBA00022837"/>
    </source>
</evidence>
<evidence type="ECO:0000259" key="13">
    <source>
        <dbReference type="PROSITE" id="PS50041"/>
    </source>
</evidence>
<keyword evidence="5 12" id="KW-0732">Signal</keyword>
<keyword evidence="3" id="KW-0245">EGF-like domain</keyword>
<keyword evidence="7" id="KW-0106">Calcium</keyword>
<dbReference type="CDD" id="cd00037">
    <property type="entry name" value="CLECT"/>
    <property type="match status" value="1"/>
</dbReference>
<dbReference type="STRING" id="7739.C3XRS7"/>
<feature type="domain" description="Sushi" evidence="14">
    <location>
        <begin position="178"/>
        <end position="238"/>
    </location>
</feature>
<feature type="domain" description="Sushi" evidence="14">
    <location>
        <begin position="519"/>
        <end position="575"/>
    </location>
</feature>
<dbReference type="Gene3D" id="3.10.100.10">
    <property type="entry name" value="Mannose-Binding Protein A, subunit A"/>
    <property type="match status" value="1"/>
</dbReference>